<reference evidence="13 14" key="1">
    <citation type="submission" date="2018-06" db="EMBL/GenBank/DDBJ databases">
        <title>Combined omics and stable isotope probing to characterize newly discovered Mariana Back-Arc vent microbial communities.</title>
        <authorList>
            <person name="Trembath-Reichert E."/>
            <person name="Huber J.A."/>
        </authorList>
    </citation>
    <scope>NUCLEOTIDE SEQUENCE [LARGE SCALE GENOMIC DNA]</scope>
    <source>
        <strain evidence="13">MAG 63_2</strain>
    </source>
</reference>
<evidence type="ECO:0000256" key="5">
    <source>
        <dbReference type="ARBA" id="ARBA00022741"/>
    </source>
</evidence>
<dbReference type="Gene3D" id="1.10.8.60">
    <property type="match status" value="1"/>
</dbReference>
<comment type="caution">
    <text evidence="13">The sequence shown here is derived from an EMBL/GenBank/DDBJ whole genome shotgun (WGS) entry which is preliminary data.</text>
</comment>
<dbReference type="InterPro" id="IPR003593">
    <property type="entry name" value="AAA+_ATPase"/>
</dbReference>
<dbReference type="SUPFAM" id="SSF52540">
    <property type="entry name" value="P-loop containing nucleoside triphosphate hydrolases"/>
    <property type="match status" value="1"/>
</dbReference>
<dbReference type="InterPro" id="IPR025944">
    <property type="entry name" value="Sigma_54_int_dom_CS"/>
</dbReference>
<evidence type="ECO:0000256" key="6">
    <source>
        <dbReference type="ARBA" id="ARBA00022840"/>
    </source>
</evidence>
<evidence type="ECO:0000256" key="8">
    <source>
        <dbReference type="ARBA" id="ARBA00023015"/>
    </source>
</evidence>
<keyword evidence="9" id="KW-0238">DNA-binding</keyword>
<keyword evidence="2" id="KW-0963">Cytoplasm</keyword>
<evidence type="ECO:0000313" key="14">
    <source>
        <dbReference type="Proteomes" id="UP000286732"/>
    </source>
</evidence>
<keyword evidence="3" id="KW-0678">Repressor</keyword>
<gene>
    <name evidence="13" type="ORF">DSY98_05705</name>
</gene>
<dbReference type="Pfam" id="PF25601">
    <property type="entry name" value="AAA_lid_14"/>
    <property type="match status" value="1"/>
</dbReference>
<dbReference type="GO" id="GO:0005524">
    <property type="term" value="F:ATP binding"/>
    <property type="evidence" value="ECO:0007669"/>
    <property type="project" value="UniProtKB-KW"/>
</dbReference>
<sequence length="342" mass="38660">KADDLLAGQSKVMRDLYKAIGRVAATDLTVLIQGESGTGKELIARSIHQHSLRSSQPFVAINCAAIPSELMESELFGHEKGAFTGATERKRGKLELASQGTLFLDEIGDMPMRLQSKLLRVLQEKQFERVGGHELITTNMRVIAATHQNLEDLIKNSNFRTDLYYRLNVFPLNIAPLRERREDIPVLTEHFLQKGSKEMAVGRKAVEPEVMRVFALYNWPGNIRELENTVKSLMITNVTGTIMLDSLPKNLFRPQPVTDSGESLEEVASLKLEGLVRDAVEFDRDSLLAEVLPQVERPLLKLLLEQTNWNQQKSARILGINRNTLRKKIETLGLRNQRDIEK</sequence>
<evidence type="ECO:0000256" key="3">
    <source>
        <dbReference type="ARBA" id="ARBA00022491"/>
    </source>
</evidence>
<evidence type="ECO:0000256" key="1">
    <source>
        <dbReference type="ARBA" id="ARBA00004496"/>
    </source>
</evidence>
<dbReference type="SMART" id="SM00382">
    <property type="entry name" value="AAA"/>
    <property type="match status" value="1"/>
</dbReference>
<evidence type="ECO:0000256" key="9">
    <source>
        <dbReference type="ARBA" id="ARBA00023125"/>
    </source>
</evidence>
<dbReference type="Pfam" id="PF00158">
    <property type="entry name" value="Sigma54_activat"/>
    <property type="match status" value="1"/>
</dbReference>
<keyword evidence="8" id="KW-0805">Transcription regulation</keyword>
<evidence type="ECO:0000259" key="12">
    <source>
        <dbReference type="PROSITE" id="PS50045"/>
    </source>
</evidence>
<feature type="domain" description="Sigma-54 factor interaction" evidence="12">
    <location>
        <begin position="6"/>
        <end position="235"/>
    </location>
</feature>
<dbReference type="EMBL" id="QNZM01000220">
    <property type="protein sequence ID" value="RTZ79553.1"/>
    <property type="molecule type" value="Genomic_DNA"/>
</dbReference>
<dbReference type="Proteomes" id="UP000286732">
    <property type="component" value="Unassembled WGS sequence"/>
</dbReference>
<dbReference type="InterPro" id="IPR002078">
    <property type="entry name" value="Sigma_54_int"/>
</dbReference>
<keyword evidence="4" id="KW-0597">Phosphoprotein</keyword>
<evidence type="ECO:0000256" key="10">
    <source>
        <dbReference type="ARBA" id="ARBA00023159"/>
    </source>
</evidence>
<dbReference type="GO" id="GO:0006355">
    <property type="term" value="P:regulation of DNA-templated transcription"/>
    <property type="evidence" value="ECO:0007669"/>
    <property type="project" value="InterPro"/>
</dbReference>
<dbReference type="InterPro" id="IPR002197">
    <property type="entry name" value="HTH_Fis"/>
</dbReference>
<accession>A0A432G6W9</accession>
<dbReference type="PANTHER" id="PTHR32071:SF95">
    <property type="entry name" value="DNA-BINDING TRANSCRIPTIONAL REGULATOR NTRC"/>
    <property type="match status" value="1"/>
</dbReference>
<dbReference type="PROSITE" id="PS00688">
    <property type="entry name" value="SIGMA54_INTERACT_3"/>
    <property type="match status" value="1"/>
</dbReference>
<dbReference type="InterPro" id="IPR025662">
    <property type="entry name" value="Sigma_54_int_dom_ATP-bd_1"/>
</dbReference>
<evidence type="ECO:0000256" key="4">
    <source>
        <dbReference type="ARBA" id="ARBA00022553"/>
    </source>
</evidence>
<comment type="subcellular location">
    <subcellularLocation>
        <location evidence="1">Cytoplasm</location>
    </subcellularLocation>
</comment>
<dbReference type="SUPFAM" id="SSF46689">
    <property type="entry name" value="Homeodomain-like"/>
    <property type="match status" value="1"/>
</dbReference>
<protein>
    <submittedName>
        <fullName evidence="13">Two component signal transduction response regulator</fullName>
    </submittedName>
</protein>
<dbReference type="GO" id="GO:0000160">
    <property type="term" value="P:phosphorelay signal transduction system"/>
    <property type="evidence" value="ECO:0007669"/>
    <property type="project" value="UniProtKB-KW"/>
</dbReference>
<dbReference type="GO" id="GO:0005737">
    <property type="term" value="C:cytoplasm"/>
    <property type="evidence" value="ECO:0007669"/>
    <property type="project" value="UniProtKB-SubCell"/>
</dbReference>
<dbReference type="Gene3D" id="1.10.10.60">
    <property type="entry name" value="Homeodomain-like"/>
    <property type="match status" value="1"/>
</dbReference>
<organism evidence="13 14">
    <name type="scientific">SAR324 cluster bacterium</name>
    <dbReference type="NCBI Taxonomy" id="2024889"/>
    <lineage>
        <taxon>Bacteria</taxon>
        <taxon>Deltaproteobacteria</taxon>
        <taxon>SAR324 cluster</taxon>
    </lineage>
</organism>
<dbReference type="Pfam" id="PF02954">
    <property type="entry name" value="HTH_8"/>
    <property type="match status" value="1"/>
</dbReference>
<keyword evidence="6" id="KW-0067">ATP-binding</keyword>
<evidence type="ECO:0000256" key="2">
    <source>
        <dbReference type="ARBA" id="ARBA00022490"/>
    </source>
</evidence>
<evidence type="ECO:0000256" key="11">
    <source>
        <dbReference type="ARBA" id="ARBA00023163"/>
    </source>
</evidence>
<name>A0A432G6W9_9DELT</name>
<dbReference type="CDD" id="cd00009">
    <property type="entry name" value="AAA"/>
    <property type="match status" value="1"/>
</dbReference>
<keyword evidence="7" id="KW-0902">Two-component regulatory system</keyword>
<evidence type="ECO:0000256" key="7">
    <source>
        <dbReference type="ARBA" id="ARBA00023012"/>
    </source>
</evidence>
<evidence type="ECO:0000313" key="13">
    <source>
        <dbReference type="EMBL" id="RTZ79553.1"/>
    </source>
</evidence>
<keyword evidence="10" id="KW-0010">Activator</keyword>
<proteinExistence type="predicted"/>
<keyword evidence="5" id="KW-0547">Nucleotide-binding</keyword>
<dbReference type="PANTHER" id="PTHR32071">
    <property type="entry name" value="TRANSCRIPTIONAL REGULATORY PROTEIN"/>
    <property type="match status" value="1"/>
</dbReference>
<dbReference type="InterPro" id="IPR058031">
    <property type="entry name" value="AAA_lid_NorR"/>
</dbReference>
<dbReference type="InterPro" id="IPR009057">
    <property type="entry name" value="Homeodomain-like_sf"/>
</dbReference>
<dbReference type="AlphaFoldDB" id="A0A432G6W9"/>
<dbReference type="FunFam" id="3.40.50.300:FF:000006">
    <property type="entry name" value="DNA-binding transcriptional regulator NtrC"/>
    <property type="match status" value="1"/>
</dbReference>
<dbReference type="Gene3D" id="3.40.50.300">
    <property type="entry name" value="P-loop containing nucleotide triphosphate hydrolases"/>
    <property type="match status" value="1"/>
</dbReference>
<keyword evidence="11" id="KW-0804">Transcription</keyword>
<dbReference type="PRINTS" id="PR01590">
    <property type="entry name" value="HTHFIS"/>
</dbReference>
<dbReference type="InterPro" id="IPR027417">
    <property type="entry name" value="P-loop_NTPase"/>
</dbReference>
<dbReference type="GO" id="GO:0043565">
    <property type="term" value="F:sequence-specific DNA binding"/>
    <property type="evidence" value="ECO:0007669"/>
    <property type="project" value="InterPro"/>
</dbReference>
<dbReference type="PROSITE" id="PS50045">
    <property type="entry name" value="SIGMA54_INTERACT_4"/>
    <property type="match status" value="1"/>
</dbReference>
<dbReference type="PROSITE" id="PS00675">
    <property type="entry name" value="SIGMA54_INTERACT_1"/>
    <property type="match status" value="1"/>
</dbReference>
<feature type="non-terminal residue" evidence="13">
    <location>
        <position position="1"/>
    </location>
</feature>